<dbReference type="EMBL" id="QEAP01000079">
    <property type="protein sequence ID" value="TPX75475.1"/>
    <property type="molecule type" value="Genomic_DNA"/>
</dbReference>
<dbReference type="PROSITE" id="PS00678">
    <property type="entry name" value="WD_REPEATS_1"/>
    <property type="match status" value="1"/>
</dbReference>
<organism evidence="6 7">
    <name type="scientific">Chytriomyces confervae</name>
    <dbReference type="NCBI Taxonomy" id="246404"/>
    <lineage>
        <taxon>Eukaryota</taxon>
        <taxon>Fungi</taxon>
        <taxon>Fungi incertae sedis</taxon>
        <taxon>Chytridiomycota</taxon>
        <taxon>Chytridiomycota incertae sedis</taxon>
        <taxon>Chytridiomycetes</taxon>
        <taxon>Chytridiales</taxon>
        <taxon>Chytriomycetaceae</taxon>
        <taxon>Chytriomyces</taxon>
    </lineage>
</organism>
<dbReference type="PROSITE" id="PS50294">
    <property type="entry name" value="WD_REPEATS_REGION"/>
    <property type="match status" value="1"/>
</dbReference>
<dbReference type="PANTHER" id="PTHR22652">
    <property type="entry name" value="NUCLEOPORIN NUP43"/>
    <property type="match status" value="1"/>
</dbReference>
<evidence type="ECO:0000256" key="3">
    <source>
        <dbReference type="ARBA" id="ARBA00022737"/>
    </source>
</evidence>
<comment type="caution">
    <text evidence="6">The sequence shown here is derived from an EMBL/GenBank/DDBJ whole genome shotgun (WGS) entry which is preliminary data.</text>
</comment>
<protein>
    <submittedName>
        <fullName evidence="6">Uncharacterized protein</fullName>
    </submittedName>
</protein>
<evidence type="ECO:0000256" key="4">
    <source>
        <dbReference type="ARBA" id="ARBA00023242"/>
    </source>
</evidence>
<name>A0A507FIL1_9FUNG</name>
<accession>A0A507FIL1</accession>
<dbReference type="Gene3D" id="2.130.10.10">
    <property type="entry name" value="YVTN repeat-like/Quinoprotein amine dehydrogenase"/>
    <property type="match status" value="1"/>
</dbReference>
<reference evidence="6 7" key="1">
    <citation type="journal article" date="2019" name="Sci. Rep.">
        <title>Comparative genomics of chytrid fungi reveal insights into the obligate biotrophic and pathogenic lifestyle of Synchytrium endobioticum.</title>
        <authorList>
            <person name="van de Vossenberg B.T.L.H."/>
            <person name="Warris S."/>
            <person name="Nguyen H.D.T."/>
            <person name="van Gent-Pelzer M.P.E."/>
            <person name="Joly D.L."/>
            <person name="van de Geest H.C."/>
            <person name="Bonants P.J.M."/>
            <person name="Smith D.S."/>
            <person name="Levesque C.A."/>
            <person name="van der Lee T.A.J."/>
        </authorList>
    </citation>
    <scope>NUCLEOTIDE SEQUENCE [LARGE SCALE GENOMIC DNA]</scope>
    <source>
        <strain evidence="6 7">CBS 675.73</strain>
    </source>
</reference>
<keyword evidence="7" id="KW-1185">Reference proteome</keyword>
<sequence>MVGKVHHTVTHSLQGAPVTCVRFKNGTDFGQMDDGGVSRQVSFVAGTSDGVRLFACGGGGVADAANVAKVSQVAQVALRRVAHLCFDARDSLLVAHGGNVLSMLQCKANSLSLAHSVSLPCSSISRIAVQDSYSPSSSSLLSAACEDGSVSFVDLAHMRQINAIGSADSAAITGIQWLTINELAISTDAGRVAILDHRANSSKAVHSFHDLRDVSAVLNCIAVHPTQKTTLATGSADGAVKVWDLRSTKEPEVKSKVWDHNSKEPEVKSFSLHSSDVWDLVFPKTNAYTLACCSQDGLISHFTWNYNNPDGFEMPGKNPSAINKISGQGLPVNSLDCHDEQPLLVAAGDAGQVILTEI</sequence>
<dbReference type="AlphaFoldDB" id="A0A507FIL1"/>
<evidence type="ECO:0000256" key="1">
    <source>
        <dbReference type="ARBA" id="ARBA00004123"/>
    </source>
</evidence>
<dbReference type="InterPro" id="IPR036322">
    <property type="entry name" value="WD40_repeat_dom_sf"/>
</dbReference>
<dbReference type="Pfam" id="PF00400">
    <property type="entry name" value="WD40"/>
    <property type="match status" value="2"/>
</dbReference>
<proteinExistence type="predicted"/>
<dbReference type="InterPro" id="IPR001680">
    <property type="entry name" value="WD40_rpt"/>
</dbReference>
<comment type="subcellular location">
    <subcellularLocation>
        <location evidence="1">Nucleus</location>
    </subcellularLocation>
</comment>
<dbReference type="SUPFAM" id="SSF50978">
    <property type="entry name" value="WD40 repeat-like"/>
    <property type="match status" value="1"/>
</dbReference>
<gene>
    <name evidence="6" type="ORF">CcCBS67573_g03241</name>
</gene>
<keyword evidence="3" id="KW-0677">Repeat</keyword>
<dbReference type="PROSITE" id="PS50082">
    <property type="entry name" value="WD_REPEATS_2"/>
    <property type="match status" value="1"/>
</dbReference>
<dbReference type="STRING" id="246404.A0A507FIL1"/>
<keyword evidence="2 5" id="KW-0853">WD repeat</keyword>
<dbReference type="OrthoDB" id="427795at2759"/>
<feature type="repeat" description="WD" evidence="5">
    <location>
        <begin position="211"/>
        <end position="253"/>
    </location>
</feature>
<evidence type="ECO:0000256" key="2">
    <source>
        <dbReference type="ARBA" id="ARBA00022574"/>
    </source>
</evidence>
<dbReference type="SMART" id="SM00320">
    <property type="entry name" value="WD40"/>
    <property type="match status" value="4"/>
</dbReference>
<dbReference type="InterPro" id="IPR015943">
    <property type="entry name" value="WD40/YVTN_repeat-like_dom_sf"/>
</dbReference>
<dbReference type="Proteomes" id="UP000320333">
    <property type="component" value="Unassembled WGS sequence"/>
</dbReference>
<evidence type="ECO:0000313" key="7">
    <source>
        <dbReference type="Proteomes" id="UP000320333"/>
    </source>
</evidence>
<dbReference type="GO" id="GO:0031080">
    <property type="term" value="C:nuclear pore outer ring"/>
    <property type="evidence" value="ECO:0007669"/>
    <property type="project" value="TreeGrafter"/>
</dbReference>
<dbReference type="PANTHER" id="PTHR22652:SF0">
    <property type="entry name" value="NUCLEOPORIN NUP43"/>
    <property type="match status" value="1"/>
</dbReference>
<evidence type="ECO:0000256" key="5">
    <source>
        <dbReference type="PROSITE-ProRule" id="PRU00221"/>
    </source>
</evidence>
<evidence type="ECO:0000313" key="6">
    <source>
        <dbReference type="EMBL" id="TPX75475.1"/>
    </source>
</evidence>
<keyword evidence="4" id="KW-0539">Nucleus</keyword>
<dbReference type="InterPro" id="IPR019775">
    <property type="entry name" value="WD40_repeat_CS"/>
</dbReference>